<dbReference type="Proteomes" id="UP000247498">
    <property type="component" value="Unassembled WGS sequence"/>
</dbReference>
<feature type="compositionally biased region" description="Gly residues" evidence="8">
    <location>
        <begin position="312"/>
        <end position="321"/>
    </location>
</feature>
<dbReference type="InParanoid" id="A0A2V0PL91"/>
<feature type="compositionally biased region" description="Low complexity" evidence="8">
    <location>
        <begin position="610"/>
        <end position="622"/>
    </location>
</feature>
<protein>
    <recommendedName>
        <fullName evidence="3">Cilia- and flagella-associated protein 157</fullName>
    </recommendedName>
</protein>
<evidence type="ECO:0000256" key="8">
    <source>
        <dbReference type="SAM" id="MobiDB-lite"/>
    </source>
</evidence>
<feature type="compositionally biased region" description="Low complexity" evidence="8">
    <location>
        <begin position="436"/>
        <end position="449"/>
    </location>
</feature>
<feature type="region of interest" description="Disordered" evidence="8">
    <location>
        <begin position="580"/>
        <end position="649"/>
    </location>
</feature>
<evidence type="ECO:0000256" key="2">
    <source>
        <dbReference type="ARBA" id="ARBA00010841"/>
    </source>
</evidence>
<proteinExistence type="inferred from homology"/>
<evidence type="ECO:0000313" key="9">
    <source>
        <dbReference type="EMBL" id="GBF97785.1"/>
    </source>
</evidence>
<feature type="region of interest" description="Disordered" evidence="8">
    <location>
        <begin position="312"/>
        <end position="370"/>
    </location>
</feature>
<gene>
    <name evidence="9" type="ORF">Rsub_10210</name>
</gene>
<feature type="coiled-coil region" evidence="7">
    <location>
        <begin position="166"/>
        <end position="215"/>
    </location>
</feature>
<keyword evidence="6" id="KW-0966">Cell projection</keyword>
<dbReference type="OrthoDB" id="539851at2759"/>
<keyword evidence="4 7" id="KW-0175">Coiled coil</keyword>
<feature type="region of interest" description="Disordered" evidence="8">
    <location>
        <begin position="411"/>
        <end position="449"/>
    </location>
</feature>
<feature type="compositionally biased region" description="Low complexity" evidence="8">
    <location>
        <begin position="9"/>
        <end position="24"/>
    </location>
</feature>
<feature type="region of interest" description="Disordered" evidence="8">
    <location>
        <begin position="1"/>
        <end position="31"/>
    </location>
</feature>
<keyword evidence="10" id="KW-1185">Reference proteome</keyword>
<comment type="subcellular location">
    <subcellularLocation>
        <location evidence="1">Cell projection</location>
        <location evidence="1">Cilium</location>
    </subcellularLocation>
</comment>
<feature type="compositionally biased region" description="Gly residues" evidence="8">
    <location>
        <begin position="535"/>
        <end position="551"/>
    </location>
</feature>
<dbReference type="STRING" id="307507.A0A2V0PL91"/>
<evidence type="ECO:0000256" key="4">
    <source>
        <dbReference type="ARBA" id="ARBA00023054"/>
    </source>
</evidence>
<evidence type="ECO:0000256" key="3">
    <source>
        <dbReference type="ARBA" id="ARBA00014087"/>
    </source>
</evidence>
<dbReference type="AlphaFoldDB" id="A0A2V0PL91"/>
<evidence type="ECO:0000256" key="1">
    <source>
        <dbReference type="ARBA" id="ARBA00004138"/>
    </source>
</evidence>
<comment type="similarity">
    <text evidence="2">Belongs to the CFAP157 family.</text>
</comment>
<feature type="region of interest" description="Disordered" evidence="8">
    <location>
        <begin position="524"/>
        <end position="559"/>
    </location>
</feature>
<feature type="compositionally biased region" description="Low complexity" evidence="8">
    <location>
        <begin position="345"/>
        <end position="370"/>
    </location>
</feature>
<evidence type="ECO:0000256" key="6">
    <source>
        <dbReference type="ARBA" id="ARBA00023273"/>
    </source>
</evidence>
<dbReference type="PANTHER" id="PTHR31954:SF1">
    <property type="entry name" value="CILIA- AND FLAGELLA-ASSOCIATED PROTEIN 157"/>
    <property type="match status" value="1"/>
</dbReference>
<evidence type="ECO:0000256" key="5">
    <source>
        <dbReference type="ARBA" id="ARBA00023069"/>
    </source>
</evidence>
<keyword evidence="5" id="KW-0969">Cilium</keyword>
<organism evidence="9 10">
    <name type="scientific">Raphidocelis subcapitata</name>
    <dbReference type="NCBI Taxonomy" id="307507"/>
    <lineage>
        <taxon>Eukaryota</taxon>
        <taxon>Viridiplantae</taxon>
        <taxon>Chlorophyta</taxon>
        <taxon>core chlorophytes</taxon>
        <taxon>Chlorophyceae</taxon>
        <taxon>CS clade</taxon>
        <taxon>Sphaeropleales</taxon>
        <taxon>Selenastraceae</taxon>
        <taxon>Raphidocelis</taxon>
    </lineage>
</organism>
<dbReference type="PANTHER" id="PTHR31954">
    <property type="entry name" value="CILIA- AND FLAGELLA-ASSOCIATED PROTEIN 157"/>
    <property type="match status" value="1"/>
</dbReference>
<dbReference type="EMBL" id="BDRX01000107">
    <property type="protein sequence ID" value="GBF97785.1"/>
    <property type="molecule type" value="Genomic_DNA"/>
</dbReference>
<feature type="compositionally biased region" description="Acidic residues" evidence="8">
    <location>
        <begin position="332"/>
        <end position="344"/>
    </location>
</feature>
<feature type="region of interest" description="Disordered" evidence="8">
    <location>
        <begin position="474"/>
        <end position="495"/>
    </location>
</feature>
<feature type="coiled-coil region" evidence="7">
    <location>
        <begin position="67"/>
        <end position="131"/>
    </location>
</feature>
<evidence type="ECO:0000256" key="7">
    <source>
        <dbReference type="SAM" id="Coils"/>
    </source>
</evidence>
<feature type="compositionally biased region" description="Low complexity" evidence="8">
    <location>
        <begin position="322"/>
        <end position="331"/>
    </location>
</feature>
<comment type="caution">
    <text evidence="9">The sequence shown here is derived from an EMBL/GenBank/DDBJ whole genome shotgun (WGS) entry which is preliminary data.</text>
</comment>
<dbReference type="InterPro" id="IPR038844">
    <property type="entry name" value="CFAP157"/>
</dbReference>
<name>A0A2V0PL91_9CHLO</name>
<reference evidence="9 10" key="1">
    <citation type="journal article" date="2018" name="Sci. Rep.">
        <title>Raphidocelis subcapitata (=Pseudokirchneriella subcapitata) provides an insight into genome evolution and environmental adaptations in the Sphaeropleales.</title>
        <authorList>
            <person name="Suzuki S."/>
            <person name="Yamaguchi H."/>
            <person name="Nakajima N."/>
            <person name="Kawachi M."/>
        </authorList>
    </citation>
    <scope>NUCLEOTIDE SEQUENCE [LARGE SCALE GENOMIC DNA]</scope>
    <source>
        <strain evidence="9 10">NIES-35</strain>
    </source>
</reference>
<evidence type="ECO:0000313" key="10">
    <source>
        <dbReference type="Proteomes" id="UP000247498"/>
    </source>
</evidence>
<sequence length="649" mass="66110">MPPKKRDAGAAADAAAAAAARPPGSGAEPDAARELMETELLLSFLRSKLGRYQQLGERLQVENFKLSDELEASKLNLRDINEFLTNELKARTAAAAALDERVALLTQRLEEQRQEREAEAARAAADGARELAAMADRLGELQQRCAASAEFQGRRDAQESELGALRERLTRQAKDCEAKVGALERQHLADKERWRREVSARIKETKMQMAQLADQHLESTTKRAILENEAMASELAYHSTQSARLMAANLQLRGDAADLRRQASIAQRTVESVARKNAALQRIIKAILAKLREDGGESAALAAAVAASGGGGGGGGGGGFGPPSAALGLGAVEDEPGEQPEDGGELAAAPAEAEGQRAPAQPDISRAGSGGAAAAEGLVGALAERVAALGDELEAARQALAAAAGLVVAAPASNEGSGGGAAARSARSQPRRPRARQGAAAASAGERGGSVSAALEDGVAAFVLFAVQQLRRAPPPPPHTELDWGAAADEGGRAPASEQLARALLDLLHSYSREQVAAFRGLRAPAPPHADAPGLGSGGAGGEAAEGGDGAPGSPAAAAASGAHARGAAAGVAAPAPAPAPAYAGPHRTTLDPGRAPIAPLPGIEELLTAAASEARASSEGRAGPGRRSLQPHALQAALPRLNGVGRRA</sequence>
<dbReference type="GO" id="GO:0036064">
    <property type="term" value="C:ciliary basal body"/>
    <property type="evidence" value="ECO:0007669"/>
    <property type="project" value="TreeGrafter"/>
</dbReference>
<accession>A0A2V0PL91</accession>
<dbReference type="GO" id="GO:0008017">
    <property type="term" value="F:microtubule binding"/>
    <property type="evidence" value="ECO:0007669"/>
    <property type="project" value="TreeGrafter"/>
</dbReference>